<evidence type="ECO:0000256" key="1">
    <source>
        <dbReference type="ARBA" id="ARBA00011073"/>
    </source>
</evidence>
<feature type="chain" id="PRO_5020433950" evidence="8">
    <location>
        <begin position="35"/>
        <end position="586"/>
    </location>
</feature>
<dbReference type="PROSITE" id="PS00137">
    <property type="entry name" value="SUBTILASE_HIS"/>
    <property type="match status" value="1"/>
</dbReference>
<evidence type="ECO:0000256" key="5">
    <source>
        <dbReference type="PIRSR" id="PIRSR615500-1"/>
    </source>
</evidence>
<evidence type="ECO:0000313" key="11">
    <source>
        <dbReference type="EMBL" id="TCV88991.1"/>
    </source>
</evidence>
<evidence type="ECO:0000256" key="4">
    <source>
        <dbReference type="ARBA" id="ARBA00022825"/>
    </source>
</evidence>
<dbReference type="PRINTS" id="PR00723">
    <property type="entry name" value="SUBTILISIN"/>
</dbReference>
<dbReference type="Pfam" id="PF17957">
    <property type="entry name" value="Big_7"/>
    <property type="match status" value="2"/>
</dbReference>
<dbReference type="AlphaFoldDB" id="A0A4R3YB91"/>
<dbReference type="EMBL" id="SMCO01000003">
    <property type="protein sequence ID" value="TCV88991.1"/>
    <property type="molecule type" value="Genomic_DNA"/>
</dbReference>
<evidence type="ECO:0000256" key="6">
    <source>
        <dbReference type="PROSITE-ProRule" id="PRU01240"/>
    </source>
</evidence>
<organism evidence="11 12">
    <name type="scientific">Sulfurirhabdus autotrophica</name>
    <dbReference type="NCBI Taxonomy" id="1706046"/>
    <lineage>
        <taxon>Bacteria</taxon>
        <taxon>Pseudomonadati</taxon>
        <taxon>Pseudomonadota</taxon>
        <taxon>Betaproteobacteria</taxon>
        <taxon>Nitrosomonadales</taxon>
        <taxon>Sulfuricellaceae</taxon>
        <taxon>Sulfurirhabdus</taxon>
    </lineage>
</organism>
<dbReference type="Pfam" id="PF22148">
    <property type="entry name" value="Fervidolysin_NPro-like"/>
    <property type="match status" value="1"/>
</dbReference>
<dbReference type="GO" id="GO:0006508">
    <property type="term" value="P:proteolysis"/>
    <property type="evidence" value="ECO:0007669"/>
    <property type="project" value="UniProtKB-KW"/>
</dbReference>
<gene>
    <name evidence="11" type="ORF">EDC63_10362</name>
</gene>
<evidence type="ECO:0000259" key="9">
    <source>
        <dbReference type="Pfam" id="PF00082"/>
    </source>
</evidence>
<reference evidence="11 12" key="1">
    <citation type="submission" date="2019-03" db="EMBL/GenBank/DDBJ databases">
        <title>Genomic Encyclopedia of Type Strains, Phase IV (KMG-IV): sequencing the most valuable type-strain genomes for metagenomic binning, comparative biology and taxonomic classification.</title>
        <authorList>
            <person name="Goeker M."/>
        </authorList>
    </citation>
    <scope>NUCLEOTIDE SEQUENCE [LARGE SCALE GENOMIC DNA]</scope>
    <source>
        <strain evidence="11 12">DSM 100309</strain>
    </source>
</reference>
<protein>
    <submittedName>
        <fullName evidence="11">Subtilisin family serine protease</fullName>
    </submittedName>
</protein>
<dbReference type="GO" id="GO:0004252">
    <property type="term" value="F:serine-type endopeptidase activity"/>
    <property type="evidence" value="ECO:0007669"/>
    <property type="project" value="UniProtKB-UniRule"/>
</dbReference>
<accession>A0A4R3YB91</accession>
<evidence type="ECO:0000259" key="10">
    <source>
        <dbReference type="Pfam" id="PF22148"/>
    </source>
</evidence>
<feature type="signal peptide" evidence="8">
    <location>
        <begin position="1"/>
        <end position="34"/>
    </location>
</feature>
<dbReference type="Pfam" id="PF00082">
    <property type="entry name" value="Peptidase_S8"/>
    <property type="match status" value="1"/>
</dbReference>
<feature type="active site" description="Charge relay system" evidence="5 6">
    <location>
        <position position="185"/>
    </location>
</feature>
<comment type="similarity">
    <text evidence="1 6 7">Belongs to the peptidase S8 family.</text>
</comment>
<dbReference type="InterPro" id="IPR000209">
    <property type="entry name" value="Peptidase_S8/S53_dom"/>
</dbReference>
<keyword evidence="12" id="KW-1185">Reference proteome</keyword>
<dbReference type="OrthoDB" id="9790784at2"/>
<dbReference type="InterPro" id="IPR050131">
    <property type="entry name" value="Peptidase_S8_subtilisin-like"/>
</dbReference>
<name>A0A4R3YB91_9PROT</name>
<comment type="caution">
    <text evidence="11">The sequence shown here is derived from an EMBL/GenBank/DDBJ whole genome shotgun (WGS) entry which is preliminary data.</text>
</comment>
<dbReference type="PROSITE" id="PS00138">
    <property type="entry name" value="SUBTILASE_SER"/>
    <property type="match status" value="1"/>
</dbReference>
<dbReference type="PANTHER" id="PTHR43806:SF11">
    <property type="entry name" value="CEREVISIN-RELATED"/>
    <property type="match status" value="1"/>
</dbReference>
<dbReference type="InterPro" id="IPR023828">
    <property type="entry name" value="Peptidase_S8_Ser-AS"/>
</dbReference>
<dbReference type="InterPro" id="IPR013783">
    <property type="entry name" value="Ig-like_fold"/>
</dbReference>
<feature type="active site" description="Charge relay system" evidence="5 6">
    <location>
        <position position="152"/>
    </location>
</feature>
<evidence type="ECO:0000256" key="8">
    <source>
        <dbReference type="SAM" id="SignalP"/>
    </source>
</evidence>
<evidence type="ECO:0000256" key="2">
    <source>
        <dbReference type="ARBA" id="ARBA00022670"/>
    </source>
</evidence>
<sequence length="586" mass="60543">MSQSKQYLHVFPHNLLFTLLAGAGLCLAANPVSAIEPGADWVKGRILVQPRAGLDAAEFEKVLKPHGGHALRKIKGVNVQIVELPGNASEKAVLNSLRKHKNIKFAELDYILHAEKTSNDPYTPNEWHLNKMQAGSAWDISLGNGITVAILDTGVDATHPDLAGQLVPGWNMYDNNADTADVYGHGTMVAGVVGAASDNAIGVSSFAWQAKIMPVRISGTDGMASISTIANGLIWAADHGARVANISYAVSGYATVQNAAQYMKNKGGVTVVSAGNSGALDSSLADDTMISVSATDSNDVKTSWSTYGPFVDVSAPGAGIWTTTRGGGYSAVSGTSFSSPATAGTVTLMLAANPQLSPVDVENLLKTTAVDLGTAGWDQNYGYGRVNTFAAVQAAALSVSRDLSAPVVAIGSPGNNATVSGWVSVDASASDNVGVTHVDLLANGVLVASDNASPYAFSWDSTKVSDGEAQLVAYAYDAAGNYSASPVVMVNVKNAVDITPPTVTISSPINGSKIATKVLILAEAKDNVAVANTSLYIDGLLATTVTGGTLSYNWNMRRVSSGTHVISVKAVDTSGNAATSSIQVIK</sequence>
<dbReference type="PANTHER" id="PTHR43806">
    <property type="entry name" value="PEPTIDASE S8"/>
    <property type="match status" value="1"/>
</dbReference>
<keyword evidence="4 6" id="KW-0720">Serine protease</keyword>
<feature type="domain" description="Peptidase S8/S53" evidence="9">
    <location>
        <begin position="143"/>
        <end position="384"/>
    </location>
</feature>
<keyword evidence="3 6" id="KW-0378">Hydrolase</keyword>
<dbReference type="InterPro" id="IPR036852">
    <property type="entry name" value="Peptidase_S8/S53_dom_sf"/>
</dbReference>
<keyword evidence="8" id="KW-0732">Signal</keyword>
<dbReference type="PROSITE" id="PS51892">
    <property type="entry name" value="SUBTILASE"/>
    <property type="match status" value="1"/>
</dbReference>
<proteinExistence type="inferred from homology"/>
<dbReference type="Gene3D" id="3.40.50.200">
    <property type="entry name" value="Peptidase S8/S53 domain"/>
    <property type="match status" value="1"/>
</dbReference>
<evidence type="ECO:0000256" key="7">
    <source>
        <dbReference type="RuleBase" id="RU003355"/>
    </source>
</evidence>
<evidence type="ECO:0000256" key="3">
    <source>
        <dbReference type="ARBA" id="ARBA00022801"/>
    </source>
</evidence>
<feature type="active site" description="Charge relay system" evidence="5 6">
    <location>
        <position position="336"/>
    </location>
</feature>
<dbReference type="InterPro" id="IPR034054">
    <property type="entry name" value="Pep_S8_PrcA"/>
</dbReference>
<dbReference type="CDD" id="cd07498">
    <property type="entry name" value="Peptidases_S8_15"/>
    <property type="match status" value="1"/>
</dbReference>
<dbReference type="SUPFAM" id="SSF52743">
    <property type="entry name" value="Subtilisin-like"/>
    <property type="match status" value="1"/>
</dbReference>
<evidence type="ECO:0000313" key="12">
    <source>
        <dbReference type="Proteomes" id="UP000295367"/>
    </source>
</evidence>
<keyword evidence="2 6" id="KW-0645">Protease</keyword>
<dbReference type="InterPro" id="IPR023827">
    <property type="entry name" value="Peptidase_S8_Asp-AS"/>
</dbReference>
<dbReference type="InterPro" id="IPR054399">
    <property type="entry name" value="Fervidolysin-like_N_prodom"/>
</dbReference>
<dbReference type="PROSITE" id="PS00136">
    <property type="entry name" value="SUBTILASE_ASP"/>
    <property type="match status" value="1"/>
</dbReference>
<dbReference type="InterPro" id="IPR015500">
    <property type="entry name" value="Peptidase_S8_subtilisin-rel"/>
</dbReference>
<feature type="domain" description="Fervidolysin-like N-terminal prodomain" evidence="10">
    <location>
        <begin position="31"/>
        <end position="108"/>
    </location>
</feature>
<dbReference type="Gene3D" id="2.60.40.10">
    <property type="entry name" value="Immunoglobulins"/>
    <property type="match status" value="2"/>
</dbReference>
<dbReference type="InterPro" id="IPR022398">
    <property type="entry name" value="Peptidase_S8_His-AS"/>
</dbReference>
<dbReference type="RefSeq" id="WP_124945973.1">
    <property type="nucleotide sequence ID" value="NZ_BHVT01000020.1"/>
</dbReference>
<dbReference type="PIRSF" id="PIRSF037901">
    <property type="entry name" value="Subtilisin_rel_Nmul_A1891"/>
    <property type="match status" value="1"/>
</dbReference>
<dbReference type="Proteomes" id="UP000295367">
    <property type="component" value="Unassembled WGS sequence"/>
</dbReference>
<dbReference type="InterPro" id="IPR017315">
    <property type="entry name" value="Pep_S8A_subtilisin_pbac-2"/>
</dbReference>